<sequence>MLLWAKDIKLTYQQGDLQGAGRILRCPEWFMHGVLPVIRGRVKIVALFTSLGNRNQSHS</sequence>
<evidence type="ECO:0000313" key="1">
    <source>
        <dbReference type="EMBL" id="KGO57113.1"/>
    </source>
</evidence>
<dbReference type="GeneID" id="27673164"/>
<gene>
    <name evidence="1" type="ORF">PEX2_004680</name>
</gene>
<reference evidence="1 2" key="1">
    <citation type="journal article" date="2015" name="Mol. Plant Microbe Interact.">
        <title>Genome, transcriptome, and functional analyses of Penicillium expansum provide new insights into secondary metabolism and pathogenicity.</title>
        <authorList>
            <person name="Ballester A.R."/>
            <person name="Marcet-Houben M."/>
            <person name="Levin E."/>
            <person name="Sela N."/>
            <person name="Selma-Lazaro C."/>
            <person name="Carmona L."/>
            <person name="Wisniewski M."/>
            <person name="Droby S."/>
            <person name="Gonzalez-Candelas L."/>
            <person name="Gabaldon T."/>
        </authorList>
    </citation>
    <scope>NUCLEOTIDE SEQUENCE [LARGE SCALE GENOMIC DNA]</scope>
    <source>
        <strain evidence="1 2">MD-8</strain>
    </source>
</reference>
<accession>A0A0A2JR40</accession>
<keyword evidence="2" id="KW-1185">Reference proteome</keyword>
<dbReference type="VEuPathDB" id="FungiDB:PEXP_027410"/>
<proteinExistence type="predicted"/>
<dbReference type="Proteomes" id="UP000030143">
    <property type="component" value="Unassembled WGS sequence"/>
</dbReference>
<dbReference type="EMBL" id="JQFZ01000155">
    <property type="protein sequence ID" value="KGO57113.1"/>
    <property type="molecule type" value="Genomic_DNA"/>
</dbReference>
<name>A0A0A2JR40_PENEN</name>
<organism evidence="1 2">
    <name type="scientific">Penicillium expansum</name>
    <name type="common">Blue mold rot fungus</name>
    <dbReference type="NCBI Taxonomy" id="27334"/>
    <lineage>
        <taxon>Eukaryota</taxon>
        <taxon>Fungi</taxon>
        <taxon>Dikarya</taxon>
        <taxon>Ascomycota</taxon>
        <taxon>Pezizomycotina</taxon>
        <taxon>Eurotiomycetes</taxon>
        <taxon>Eurotiomycetidae</taxon>
        <taxon>Eurotiales</taxon>
        <taxon>Aspergillaceae</taxon>
        <taxon>Penicillium</taxon>
    </lineage>
</organism>
<dbReference type="RefSeq" id="XP_016598801.1">
    <property type="nucleotide sequence ID" value="XM_016737745.1"/>
</dbReference>
<protein>
    <submittedName>
        <fullName evidence="1">Uncharacterized protein</fullName>
    </submittedName>
</protein>
<comment type="caution">
    <text evidence="1">The sequence shown here is derived from an EMBL/GenBank/DDBJ whole genome shotgun (WGS) entry which is preliminary data.</text>
</comment>
<evidence type="ECO:0000313" key="2">
    <source>
        <dbReference type="Proteomes" id="UP000030143"/>
    </source>
</evidence>
<dbReference type="HOGENOM" id="CLU_2961549_0_0_1"/>
<dbReference type="AlphaFoldDB" id="A0A0A2JR40"/>